<reference evidence="1" key="1">
    <citation type="submission" date="2012-05" db="EMBL/GenBank/DDBJ databases">
        <authorList>
            <person name="Krishnakumar V."/>
            <person name="Cheung F."/>
            <person name="Xiao Y."/>
            <person name="Chan A."/>
            <person name="Moskal W.A."/>
            <person name="Town C.D."/>
        </authorList>
    </citation>
    <scope>NUCLEOTIDE SEQUENCE</scope>
</reference>
<organism evidence="1">
    <name type="scientific">Medicago truncatula</name>
    <name type="common">Barrel medic</name>
    <name type="synonym">Medicago tribuloides</name>
    <dbReference type="NCBI Taxonomy" id="3880"/>
    <lineage>
        <taxon>Eukaryota</taxon>
        <taxon>Viridiplantae</taxon>
        <taxon>Streptophyta</taxon>
        <taxon>Embryophyta</taxon>
        <taxon>Tracheophyta</taxon>
        <taxon>Spermatophyta</taxon>
        <taxon>Magnoliopsida</taxon>
        <taxon>eudicotyledons</taxon>
        <taxon>Gunneridae</taxon>
        <taxon>Pentapetalae</taxon>
        <taxon>rosids</taxon>
        <taxon>fabids</taxon>
        <taxon>Fabales</taxon>
        <taxon>Fabaceae</taxon>
        <taxon>Papilionoideae</taxon>
        <taxon>50 kb inversion clade</taxon>
        <taxon>NPAAA clade</taxon>
        <taxon>Hologalegina</taxon>
        <taxon>IRL clade</taxon>
        <taxon>Trifolieae</taxon>
        <taxon>Medicago</taxon>
    </lineage>
</organism>
<dbReference type="EMBL" id="BT145049">
    <property type="protein sequence ID" value="AFK44843.1"/>
    <property type="molecule type" value="mRNA"/>
</dbReference>
<sequence>MMRALSPIGKVDTMLLESLINSPVGGILLRGNLVGVNFLPFGLLMILQPLHTLLSKSRKVQPSLFRPPFMRSTFFHPLLMGTHQIQSLLSN</sequence>
<accession>I3SX51</accession>
<name>I3SX51_MEDTR</name>
<protein>
    <submittedName>
        <fullName evidence="1">Uncharacterized protein</fullName>
    </submittedName>
</protein>
<evidence type="ECO:0000313" key="1">
    <source>
        <dbReference type="EMBL" id="AFK44843.1"/>
    </source>
</evidence>
<proteinExistence type="evidence at transcript level"/>
<dbReference type="AlphaFoldDB" id="I3SX51"/>